<dbReference type="PhylomeDB" id="A0A0G4F0V5"/>
<name>A0A0G4F0V5_VITBC</name>
<evidence type="ECO:0000313" key="1">
    <source>
        <dbReference type="EMBL" id="CEM05501.1"/>
    </source>
</evidence>
<accession>A0A0G4F0V5</accession>
<dbReference type="InParanoid" id="A0A0G4F0V5"/>
<proteinExistence type="predicted"/>
<keyword evidence="2" id="KW-1185">Reference proteome</keyword>
<reference evidence="1 2" key="1">
    <citation type="submission" date="2014-11" db="EMBL/GenBank/DDBJ databases">
        <authorList>
            <person name="Zhu J."/>
            <person name="Qi W."/>
            <person name="Song R."/>
        </authorList>
    </citation>
    <scope>NUCLEOTIDE SEQUENCE [LARGE SCALE GENOMIC DNA]</scope>
</reference>
<dbReference type="EMBL" id="CDMY01000359">
    <property type="protein sequence ID" value="CEM05501.1"/>
    <property type="molecule type" value="Genomic_DNA"/>
</dbReference>
<gene>
    <name evidence="1" type="ORF">Vbra_2480</name>
</gene>
<dbReference type="VEuPathDB" id="CryptoDB:Vbra_2480"/>
<protein>
    <submittedName>
        <fullName evidence="1">Uncharacterized protein</fullName>
    </submittedName>
</protein>
<dbReference type="Proteomes" id="UP000041254">
    <property type="component" value="Unassembled WGS sequence"/>
</dbReference>
<organism evidence="1 2">
    <name type="scientific">Vitrella brassicaformis (strain CCMP3155)</name>
    <dbReference type="NCBI Taxonomy" id="1169540"/>
    <lineage>
        <taxon>Eukaryota</taxon>
        <taxon>Sar</taxon>
        <taxon>Alveolata</taxon>
        <taxon>Colpodellida</taxon>
        <taxon>Vitrellaceae</taxon>
        <taxon>Vitrella</taxon>
    </lineage>
</organism>
<dbReference type="AlphaFoldDB" id="A0A0G4F0V5"/>
<evidence type="ECO:0000313" key="2">
    <source>
        <dbReference type="Proteomes" id="UP000041254"/>
    </source>
</evidence>
<sequence length="382" mass="42250">MAFRAPTRQRPNPRPVPSLWSIALNKAATMAMAGEGSSRREALLAQLSRQPMTEIPAGVTLPVALEQHKEQIMTREGLHGVLSFATGNDLEAAIKTVYVLEKGGAWREWVGPLHLAKHHGWVDALPIQLAADDLQHIGSKATFARRPERVRQYTLFSHRLRKGGEDLSFEEMEEMGTWGYHEGRSDGCYFPYVAKDPPCDDSDNLSGDNGTFATFRGAVLFSIQCGETLRGVERLASDDISKDRQPRRYARAAAILNDRSSTRLTTKWSEEDPETGSPTFGSRITLYGDKAGDEYALYLAIELKEEFPEFVMDDDDDDDDGPAEKAVVELLTTARGSQQEAAVAKARELLGEDDVRLLFGSISYQALVAQRAADNEPLPPLV</sequence>